<name>A0ABV0YHN4_9TELE</name>
<evidence type="ECO:0000313" key="2">
    <source>
        <dbReference type="Proteomes" id="UP001469553"/>
    </source>
</evidence>
<reference evidence="1 2" key="1">
    <citation type="submission" date="2021-06" db="EMBL/GenBank/DDBJ databases">
        <authorList>
            <person name="Palmer J.M."/>
        </authorList>
    </citation>
    <scope>NUCLEOTIDE SEQUENCE [LARGE SCALE GENOMIC DNA]</scope>
    <source>
        <strain evidence="1 2">AS_MEX2019</strain>
        <tissue evidence="1">Muscle</tissue>
    </source>
</reference>
<sequence>MTSSSCGRLYFLNCLRKYSLCWFFRTLSMCEDHLRFQEMVVARNRKWSTVDSVVEDGEGCMWAWCSPKVPHHLHSLEWVKFQVFLTTPVYQLIHLLSLCRLTIVLDQTNNSCVICKLQEFHRLVR</sequence>
<evidence type="ECO:0000313" key="1">
    <source>
        <dbReference type="EMBL" id="MEQ2293231.1"/>
    </source>
</evidence>
<organism evidence="1 2">
    <name type="scientific">Ameca splendens</name>
    <dbReference type="NCBI Taxonomy" id="208324"/>
    <lineage>
        <taxon>Eukaryota</taxon>
        <taxon>Metazoa</taxon>
        <taxon>Chordata</taxon>
        <taxon>Craniata</taxon>
        <taxon>Vertebrata</taxon>
        <taxon>Euteleostomi</taxon>
        <taxon>Actinopterygii</taxon>
        <taxon>Neopterygii</taxon>
        <taxon>Teleostei</taxon>
        <taxon>Neoteleostei</taxon>
        <taxon>Acanthomorphata</taxon>
        <taxon>Ovalentaria</taxon>
        <taxon>Atherinomorphae</taxon>
        <taxon>Cyprinodontiformes</taxon>
        <taxon>Goodeidae</taxon>
        <taxon>Ameca</taxon>
    </lineage>
</organism>
<keyword evidence="2" id="KW-1185">Reference proteome</keyword>
<comment type="caution">
    <text evidence="1">The sequence shown here is derived from an EMBL/GenBank/DDBJ whole genome shotgun (WGS) entry which is preliminary data.</text>
</comment>
<gene>
    <name evidence="1" type="ORF">AMECASPLE_031189</name>
</gene>
<protein>
    <submittedName>
        <fullName evidence="1">Uncharacterized protein</fullName>
    </submittedName>
</protein>
<dbReference type="EMBL" id="JAHRIP010032052">
    <property type="protein sequence ID" value="MEQ2293231.1"/>
    <property type="molecule type" value="Genomic_DNA"/>
</dbReference>
<dbReference type="Proteomes" id="UP001469553">
    <property type="component" value="Unassembled WGS sequence"/>
</dbReference>
<accession>A0ABV0YHN4</accession>
<proteinExistence type="predicted"/>